<protein>
    <submittedName>
        <fullName evidence="3">DUF1738 domain-containing protein</fullName>
    </submittedName>
</protein>
<evidence type="ECO:0000313" key="4">
    <source>
        <dbReference type="Proteomes" id="UP000484164"/>
    </source>
</evidence>
<gene>
    <name evidence="3" type="ORF">F8C82_07785</name>
</gene>
<dbReference type="InterPro" id="IPR027417">
    <property type="entry name" value="P-loop_NTPase"/>
</dbReference>
<evidence type="ECO:0000259" key="2">
    <source>
        <dbReference type="Pfam" id="PF18818"/>
    </source>
</evidence>
<dbReference type="Proteomes" id="UP000484164">
    <property type="component" value="Unassembled WGS sequence"/>
</dbReference>
<dbReference type="EMBL" id="WBVQ01000002">
    <property type="protein sequence ID" value="KAB2815595.1"/>
    <property type="molecule type" value="Genomic_DNA"/>
</dbReference>
<dbReference type="AlphaFoldDB" id="A0A6L3ZCM4"/>
<dbReference type="InterPro" id="IPR041459">
    <property type="entry name" value="MPTase-PolyVal"/>
</dbReference>
<comment type="caution">
    <text evidence="3">The sequence shown here is derived from an EMBL/GenBank/DDBJ whole genome shotgun (WGS) entry which is preliminary data.</text>
</comment>
<accession>A0A6L3ZCM4</accession>
<feature type="domain" description="Polyvalent protein metallopeptidase" evidence="2">
    <location>
        <begin position="264"/>
        <end position="393"/>
    </location>
</feature>
<dbReference type="SUPFAM" id="SSF52540">
    <property type="entry name" value="P-loop containing nucleoside triphosphate hydrolases"/>
    <property type="match status" value="1"/>
</dbReference>
<dbReference type="GO" id="GO:0003697">
    <property type="term" value="F:single-stranded DNA binding"/>
    <property type="evidence" value="ECO:0007669"/>
    <property type="project" value="InterPro"/>
</dbReference>
<sequence length="668" mass="76196">MSVTGVFNALHGETVQRAYLHSLLKSAWNSKDPMAIDVAVRLDQLLKAHPKAKDFTLRIENPVLEGLYGLQSDAPIDEEEIGLGKTIKPEDIYQKVTDLVLEAIDKYGDLPWRQGWKSIDTYGLSATNFISKKPYRGINSVLLNFILPALRKRNWENPYFLTFKQIQEKGGKLKKGSKGYLVVYFSILHKYKGKKISEREYWEKRKECDSAPNQGTEEWFEKCRDLERIPFLKYYKVFNGDDIEGIDFELQKVEPKNDAQKIETAEAIIKAYSKGPQISHGGDRAFYSPAQDRIQMPPQAAFDKPQEYYSTLFHECIHSTGHHTRLERNMTGKFGTKEYAFEELIAEMGANYLNAEAGILYYTMKNSASYLKGWSKKLKDEMSKDNRFFFRACSSAQEAADFILDRNKDGVPAYLKKMTKKVKEEQLELALSGPKSNLVQKTIDNTKQVKESISLIKELSGELKDLFVSADRADKIERPDTFRLPGKIGEFMQDLQRYKLAILLKGDPHAGKSEFLKQLIDGFLEMNWTCALFDLEQGGMASKDTEASIRRNIKTKNLSRLFVTGEAPNGFETVKEAAKAFDVVAIDSWQKLDIPNHRFDELRNEYPNTIFIVIFQQNGEGGTRGGVTADYDAPVAIKVHRVDADFKNNYAEMLKNRGNKVGIQYGLH</sequence>
<reference evidence="3 4" key="1">
    <citation type="submission" date="2019-10" db="EMBL/GenBank/DDBJ databases">
        <title>Genome sequence of Phaeocystidibacter marisrubri JCM30614 (type strain).</title>
        <authorList>
            <person name="Bowman J.P."/>
        </authorList>
    </citation>
    <scope>NUCLEOTIDE SEQUENCE [LARGE SCALE GENOMIC DNA]</scope>
    <source>
        <strain evidence="3 4">JCM 30614</strain>
    </source>
</reference>
<dbReference type="InterPro" id="IPR013610">
    <property type="entry name" value="ArdC_N"/>
</dbReference>
<dbReference type="Gene3D" id="3.40.50.300">
    <property type="entry name" value="P-loop containing nucleotide triphosphate hydrolases"/>
    <property type="match status" value="1"/>
</dbReference>
<keyword evidence="4" id="KW-1185">Reference proteome</keyword>
<proteinExistence type="predicted"/>
<name>A0A6L3ZCM4_9FLAO</name>
<dbReference type="OrthoDB" id="9792687at2"/>
<dbReference type="Pfam" id="PF18818">
    <property type="entry name" value="MPTase-PolyVal"/>
    <property type="match status" value="1"/>
</dbReference>
<evidence type="ECO:0000313" key="3">
    <source>
        <dbReference type="EMBL" id="KAB2815595.1"/>
    </source>
</evidence>
<dbReference type="RefSeq" id="WP_151693025.1">
    <property type="nucleotide sequence ID" value="NZ_BMGX01000001.1"/>
</dbReference>
<evidence type="ECO:0000259" key="1">
    <source>
        <dbReference type="Pfam" id="PF08401"/>
    </source>
</evidence>
<dbReference type="Pfam" id="PF08401">
    <property type="entry name" value="ArdcN"/>
    <property type="match status" value="1"/>
</dbReference>
<feature type="domain" description="N-terminal" evidence="1">
    <location>
        <begin position="91"/>
        <end position="238"/>
    </location>
</feature>
<organism evidence="3 4">
    <name type="scientific">Phaeocystidibacter marisrubri</name>
    <dbReference type="NCBI Taxonomy" id="1577780"/>
    <lineage>
        <taxon>Bacteria</taxon>
        <taxon>Pseudomonadati</taxon>
        <taxon>Bacteroidota</taxon>
        <taxon>Flavobacteriia</taxon>
        <taxon>Flavobacteriales</taxon>
        <taxon>Phaeocystidibacteraceae</taxon>
        <taxon>Phaeocystidibacter</taxon>
    </lineage>
</organism>